<dbReference type="EMBL" id="LCWF01000115">
    <property type="protein sequence ID" value="KKY18859.1"/>
    <property type="molecule type" value="Genomic_DNA"/>
</dbReference>
<dbReference type="Proteomes" id="UP000053317">
    <property type="component" value="Unassembled WGS sequence"/>
</dbReference>
<keyword evidence="3" id="KW-1185">Reference proteome</keyword>
<feature type="region of interest" description="Disordered" evidence="1">
    <location>
        <begin position="104"/>
        <end position="158"/>
    </location>
</feature>
<organism evidence="2 3">
    <name type="scientific">Phaeomoniella chlamydospora</name>
    <name type="common">Phaeoacremonium chlamydosporum</name>
    <dbReference type="NCBI Taxonomy" id="158046"/>
    <lineage>
        <taxon>Eukaryota</taxon>
        <taxon>Fungi</taxon>
        <taxon>Dikarya</taxon>
        <taxon>Ascomycota</taxon>
        <taxon>Pezizomycotina</taxon>
        <taxon>Eurotiomycetes</taxon>
        <taxon>Chaetothyriomycetidae</taxon>
        <taxon>Phaeomoniellales</taxon>
        <taxon>Phaeomoniellaceae</taxon>
        <taxon>Phaeomoniella</taxon>
    </lineage>
</organism>
<proteinExistence type="predicted"/>
<accession>A0A0G2E8E3</accession>
<feature type="region of interest" description="Disordered" evidence="1">
    <location>
        <begin position="28"/>
        <end position="52"/>
    </location>
</feature>
<reference evidence="2 3" key="2">
    <citation type="submission" date="2015-05" db="EMBL/GenBank/DDBJ databases">
        <authorList>
            <person name="Morales-Cruz A."/>
            <person name="Amrine K.C."/>
            <person name="Cantu D."/>
        </authorList>
    </citation>
    <scope>NUCLEOTIDE SEQUENCE [LARGE SCALE GENOMIC DNA]</scope>
    <source>
        <strain evidence="2">UCRPC4</strain>
    </source>
</reference>
<comment type="caution">
    <text evidence="2">The sequence shown here is derived from an EMBL/GenBank/DDBJ whole genome shotgun (WGS) entry which is preliminary data.</text>
</comment>
<evidence type="ECO:0000313" key="3">
    <source>
        <dbReference type="Proteomes" id="UP000053317"/>
    </source>
</evidence>
<gene>
    <name evidence="2" type="ORF">UCRPC4_g04756</name>
</gene>
<evidence type="ECO:0000256" key="1">
    <source>
        <dbReference type="SAM" id="MobiDB-lite"/>
    </source>
</evidence>
<reference evidence="2 3" key="1">
    <citation type="submission" date="2015-05" db="EMBL/GenBank/DDBJ databases">
        <title>Distinctive expansion of gene families associated with plant cell wall degradation and secondary metabolism in the genomes of grapevine trunk pathogens.</title>
        <authorList>
            <person name="Lawrence D.P."/>
            <person name="Travadon R."/>
            <person name="Rolshausen P.E."/>
            <person name="Baumgartner K."/>
        </authorList>
    </citation>
    <scope>NUCLEOTIDE SEQUENCE [LARGE SCALE GENOMIC DNA]</scope>
    <source>
        <strain evidence="2">UCRPC4</strain>
    </source>
</reference>
<sequence length="158" mass="16706">MRAGEVRQPTATCLPVTNQGQVGFLPSAGQSFNAKAPDGMRALSQKPEPDTAAESLTALAARKNEINIVFEREENIPAVGEKRTAGTKNVEVSATKESAFSTMEINSNPRGVVVSNSKEQDTTGIKKPGRSPIVKKDTLRKKSGGPSGKKDVKSSGPK</sequence>
<protein>
    <submittedName>
        <fullName evidence="2">Uncharacterized protein</fullName>
    </submittedName>
</protein>
<evidence type="ECO:0000313" key="2">
    <source>
        <dbReference type="EMBL" id="KKY18859.1"/>
    </source>
</evidence>
<dbReference type="AlphaFoldDB" id="A0A0G2E8E3"/>
<name>A0A0G2E8E3_PHACM</name>
<feature type="compositionally biased region" description="Basic and acidic residues" evidence="1">
    <location>
        <begin position="148"/>
        <end position="158"/>
    </location>
</feature>
<feature type="compositionally biased region" description="Polar residues" evidence="1">
    <location>
        <begin position="104"/>
        <end position="117"/>
    </location>
</feature>